<dbReference type="Pfam" id="PF01467">
    <property type="entry name" value="CTP_transf_like"/>
    <property type="match status" value="1"/>
</dbReference>
<evidence type="ECO:0000256" key="6">
    <source>
        <dbReference type="ARBA" id="ARBA00023277"/>
    </source>
</evidence>
<keyword evidence="10" id="KW-1185">Reference proteome</keyword>
<evidence type="ECO:0000256" key="5">
    <source>
        <dbReference type="ARBA" id="ARBA00022840"/>
    </source>
</evidence>
<keyword evidence="5" id="KW-0067">ATP-binding</keyword>
<reference evidence="9 10" key="1">
    <citation type="submission" date="2022-07" db="EMBL/GenBank/DDBJ databases">
        <authorList>
            <person name="Xamxidin M."/>
            <person name="Wu M."/>
        </authorList>
    </citation>
    <scope>NUCLEOTIDE SEQUENCE [LARGE SCALE GENOMIC DNA]</scope>
    <source>
        <strain evidence="9 10">NBRC 111650</strain>
    </source>
</reference>
<evidence type="ECO:0000256" key="1">
    <source>
        <dbReference type="ARBA" id="ARBA00012519"/>
    </source>
</evidence>
<dbReference type="InterPro" id="IPR014729">
    <property type="entry name" value="Rossmann-like_a/b/a_fold"/>
</dbReference>
<dbReference type="NCBIfam" id="TIGR00125">
    <property type="entry name" value="cyt_tran_rel"/>
    <property type="match status" value="1"/>
</dbReference>
<keyword evidence="4" id="KW-0547">Nucleotide-binding</keyword>
<keyword evidence="2" id="KW-0808">Transferase</keyword>
<keyword evidence="6" id="KW-0119">Carbohydrate metabolism</keyword>
<dbReference type="InterPro" id="IPR011914">
    <property type="entry name" value="RfaE_dom_II"/>
</dbReference>
<accession>A0ABT1WBN2</accession>
<evidence type="ECO:0000313" key="9">
    <source>
        <dbReference type="EMBL" id="MCQ8894920.1"/>
    </source>
</evidence>
<dbReference type="InterPro" id="IPR050385">
    <property type="entry name" value="Archaeal_FAD_synthase"/>
</dbReference>
<dbReference type="NCBIfam" id="TIGR02199">
    <property type="entry name" value="rfaE_dom_II"/>
    <property type="match status" value="1"/>
</dbReference>
<protein>
    <recommendedName>
        <fullName evidence="1">D-glycero-beta-D-manno-heptose 1-phosphate adenylyltransferase</fullName>
        <ecNumber evidence="1">2.7.7.70</ecNumber>
    </recommendedName>
</protein>
<proteinExistence type="predicted"/>
<evidence type="ECO:0000259" key="8">
    <source>
        <dbReference type="Pfam" id="PF01467"/>
    </source>
</evidence>
<evidence type="ECO:0000313" key="10">
    <source>
        <dbReference type="Proteomes" id="UP001204142"/>
    </source>
</evidence>
<evidence type="ECO:0000256" key="7">
    <source>
        <dbReference type="ARBA" id="ARBA00047428"/>
    </source>
</evidence>
<evidence type="ECO:0000256" key="2">
    <source>
        <dbReference type="ARBA" id="ARBA00022679"/>
    </source>
</evidence>
<keyword evidence="3 9" id="KW-0548">Nucleotidyltransferase</keyword>
<dbReference type="Gene3D" id="3.40.50.620">
    <property type="entry name" value="HUPs"/>
    <property type="match status" value="1"/>
</dbReference>
<dbReference type="InterPro" id="IPR004821">
    <property type="entry name" value="Cyt_trans-like"/>
</dbReference>
<dbReference type="EMBL" id="JANIGO010000001">
    <property type="protein sequence ID" value="MCQ8894920.1"/>
    <property type="molecule type" value="Genomic_DNA"/>
</dbReference>
<dbReference type="SUPFAM" id="SSF52374">
    <property type="entry name" value="Nucleotidylyl transferase"/>
    <property type="match status" value="1"/>
</dbReference>
<name>A0ABT1WBN2_9BURK</name>
<evidence type="ECO:0000256" key="4">
    <source>
        <dbReference type="ARBA" id="ARBA00022741"/>
    </source>
</evidence>
<dbReference type="PANTHER" id="PTHR43793:SF2">
    <property type="entry name" value="BIFUNCTIONAL PROTEIN HLDE"/>
    <property type="match status" value="1"/>
</dbReference>
<comment type="catalytic activity">
    <reaction evidence="7">
        <text>D-glycero-beta-D-manno-heptose 1-phosphate + ATP + H(+) = ADP-D-glycero-beta-D-manno-heptose + diphosphate</text>
        <dbReference type="Rhea" id="RHEA:27465"/>
        <dbReference type="ChEBI" id="CHEBI:15378"/>
        <dbReference type="ChEBI" id="CHEBI:30616"/>
        <dbReference type="ChEBI" id="CHEBI:33019"/>
        <dbReference type="ChEBI" id="CHEBI:59967"/>
        <dbReference type="ChEBI" id="CHEBI:61593"/>
        <dbReference type="EC" id="2.7.7.70"/>
    </reaction>
</comment>
<gene>
    <name evidence="9" type="primary">rfaE2</name>
    <name evidence="9" type="ORF">NQT62_00515</name>
</gene>
<feature type="domain" description="Cytidyltransferase-like" evidence="8">
    <location>
        <begin position="33"/>
        <end position="126"/>
    </location>
</feature>
<evidence type="ECO:0000256" key="3">
    <source>
        <dbReference type="ARBA" id="ARBA00022695"/>
    </source>
</evidence>
<dbReference type="Proteomes" id="UP001204142">
    <property type="component" value="Unassembled WGS sequence"/>
</dbReference>
<dbReference type="EC" id="2.7.7.70" evidence="1"/>
<sequence>MTSTGKPARFNAKVCTPKELADHARTLKGPVVFTNGVFDLLHRGHVTYLDQAAQEGASLIVAVNSDASVKRLGKGPDRPINTQEDRMAVLAALECVSLVTYFEEDTPLNAILAARPDVLVKGGDWPVEKMVGAREVQAWGGRAVSIAFEHERSTTATLEKIRKL</sequence>
<dbReference type="RefSeq" id="WP_256762568.1">
    <property type="nucleotide sequence ID" value="NZ_JANIGO010000001.1"/>
</dbReference>
<organism evidence="9 10">
    <name type="scientific">Limnobacter humi</name>
    <dbReference type="NCBI Taxonomy" id="1778671"/>
    <lineage>
        <taxon>Bacteria</taxon>
        <taxon>Pseudomonadati</taxon>
        <taxon>Pseudomonadota</taxon>
        <taxon>Betaproteobacteria</taxon>
        <taxon>Burkholderiales</taxon>
        <taxon>Burkholderiaceae</taxon>
        <taxon>Limnobacter</taxon>
    </lineage>
</organism>
<dbReference type="PANTHER" id="PTHR43793">
    <property type="entry name" value="FAD SYNTHASE"/>
    <property type="match status" value="1"/>
</dbReference>
<comment type="caution">
    <text evidence="9">The sequence shown here is derived from an EMBL/GenBank/DDBJ whole genome shotgun (WGS) entry which is preliminary data.</text>
</comment>
<dbReference type="GO" id="GO:0016779">
    <property type="term" value="F:nucleotidyltransferase activity"/>
    <property type="evidence" value="ECO:0007669"/>
    <property type="project" value="UniProtKB-KW"/>
</dbReference>